<evidence type="ECO:0000313" key="3">
    <source>
        <dbReference type="RefSeq" id="XP_013420124.1"/>
    </source>
</evidence>
<evidence type="ECO:0000256" key="1">
    <source>
        <dbReference type="SAM" id="SignalP"/>
    </source>
</evidence>
<gene>
    <name evidence="3" type="primary">LOC106180636</name>
</gene>
<name>A0A1S3KCG0_LINAN</name>
<accession>A0A1S3KCG0</accession>
<reference evidence="3" key="1">
    <citation type="submission" date="2025-08" db="UniProtKB">
        <authorList>
            <consortium name="RefSeq"/>
        </authorList>
    </citation>
    <scope>IDENTIFICATION</scope>
    <source>
        <tissue evidence="3">Gonads</tissue>
    </source>
</reference>
<dbReference type="AlphaFoldDB" id="A0A1S3KCG0"/>
<dbReference type="RefSeq" id="XP_013420124.1">
    <property type="nucleotide sequence ID" value="XM_013564670.1"/>
</dbReference>
<dbReference type="KEGG" id="lak:106180636"/>
<proteinExistence type="predicted"/>
<dbReference type="InParanoid" id="A0A1S3KCG0"/>
<feature type="chain" id="PRO_5010186260" evidence="1">
    <location>
        <begin position="23"/>
        <end position="171"/>
    </location>
</feature>
<organism evidence="2 3">
    <name type="scientific">Lingula anatina</name>
    <name type="common">Brachiopod</name>
    <name type="synonym">Lingula unguis</name>
    <dbReference type="NCBI Taxonomy" id="7574"/>
    <lineage>
        <taxon>Eukaryota</taxon>
        <taxon>Metazoa</taxon>
        <taxon>Spiralia</taxon>
        <taxon>Lophotrochozoa</taxon>
        <taxon>Brachiopoda</taxon>
        <taxon>Linguliformea</taxon>
        <taxon>Lingulata</taxon>
        <taxon>Lingulida</taxon>
        <taxon>Linguloidea</taxon>
        <taxon>Lingulidae</taxon>
        <taxon>Lingula</taxon>
    </lineage>
</organism>
<keyword evidence="2" id="KW-1185">Reference proteome</keyword>
<dbReference type="GeneID" id="106180636"/>
<keyword evidence="1" id="KW-0732">Signal</keyword>
<dbReference type="Proteomes" id="UP000085678">
    <property type="component" value="Unplaced"/>
</dbReference>
<sequence>MKGFVFMLPLCMMFAMFAKVESASNKCMGIQMDIGTGMNIKRSPVIPPLSPSCQNKLKNAGIIPSMPMCPKGNGCTVTYKAVTSIRLSGGKRCTVVCPHVLHYPKVECDDHEKCPGNKKCQRDDDRYTKTYRILAKCPGETILLVSNQATCCDCLSSFFLDFSSLFSLGKK</sequence>
<evidence type="ECO:0000313" key="2">
    <source>
        <dbReference type="Proteomes" id="UP000085678"/>
    </source>
</evidence>
<feature type="signal peptide" evidence="1">
    <location>
        <begin position="1"/>
        <end position="22"/>
    </location>
</feature>
<protein>
    <submittedName>
        <fullName evidence="3">Uncharacterized protein LOC106180636</fullName>
    </submittedName>
</protein>